<feature type="transmembrane region" description="Helical" evidence="5">
    <location>
        <begin position="12"/>
        <end position="30"/>
    </location>
</feature>
<keyword evidence="4 5" id="KW-0472">Membrane</keyword>
<feature type="transmembrane region" description="Helical" evidence="5">
    <location>
        <begin position="208"/>
        <end position="230"/>
    </location>
</feature>
<dbReference type="InterPro" id="IPR011701">
    <property type="entry name" value="MFS"/>
</dbReference>
<accession>A0A418SRX6</accession>
<feature type="transmembrane region" description="Helical" evidence="5">
    <location>
        <begin position="164"/>
        <end position="187"/>
    </location>
</feature>
<feature type="transmembrane region" description="Helical" evidence="5">
    <location>
        <begin position="141"/>
        <end position="158"/>
    </location>
</feature>
<reference evidence="7" key="1">
    <citation type="submission" date="2018-09" db="EMBL/GenBank/DDBJ databases">
        <title>Acidovorax cavernicola nov. sp. isolated from Gruta de las Maravillas (Aracena, Spain).</title>
        <authorList>
            <person name="Jurado V."/>
            <person name="Gutierrez-Patricio S."/>
            <person name="Gonzalez-Pimentel J.L."/>
            <person name="Miller A.Z."/>
            <person name="Laiz L."/>
            <person name="Saiz-Jimenez C."/>
        </authorList>
    </citation>
    <scope>NUCLEOTIDE SEQUENCE [LARGE SCALE GENOMIC DNA]</scope>
    <source>
        <strain evidence="7">1011MAR3C25</strain>
    </source>
</reference>
<feature type="transmembrane region" description="Helical" evidence="5">
    <location>
        <begin position="294"/>
        <end position="312"/>
    </location>
</feature>
<dbReference type="AlphaFoldDB" id="A0A418SRX6"/>
<evidence type="ECO:0000256" key="5">
    <source>
        <dbReference type="SAM" id="Phobius"/>
    </source>
</evidence>
<dbReference type="PANTHER" id="PTHR23514:SF13">
    <property type="entry name" value="INNER MEMBRANE PROTEIN YBJJ"/>
    <property type="match status" value="1"/>
</dbReference>
<dbReference type="InterPro" id="IPR051788">
    <property type="entry name" value="MFS_Transporter"/>
</dbReference>
<evidence type="ECO:0000313" key="7">
    <source>
        <dbReference type="Proteomes" id="UP000284202"/>
    </source>
</evidence>
<keyword evidence="3 5" id="KW-1133">Transmembrane helix</keyword>
<gene>
    <name evidence="6" type="ORF">D3P04_14765</name>
</gene>
<evidence type="ECO:0000256" key="1">
    <source>
        <dbReference type="ARBA" id="ARBA00004141"/>
    </source>
</evidence>
<feature type="transmembrane region" description="Helical" evidence="5">
    <location>
        <begin position="101"/>
        <end position="120"/>
    </location>
</feature>
<evidence type="ECO:0000313" key="6">
    <source>
        <dbReference type="EMBL" id="RJE83669.1"/>
    </source>
</evidence>
<dbReference type="Proteomes" id="UP000284202">
    <property type="component" value="Unassembled WGS sequence"/>
</dbReference>
<dbReference type="Gene3D" id="1.20.1250.20">
    <property type="entry name" value="MFS general substrate transporter like domains"/>
    <property type="match status" value="2"/>
</dbReference>
<keyword evidence="7" id="KW-1185">Reference proteome</keyword>
<feature type="transmembrane region" description="Helical" evidence="5">
    <location>
        <begin position="242"/>
        <end position="261"/>
    </location>
</feature>
<evidence type="ECO:0000256" key="4">
    <source>
        <dbReference type="ARBA" id="ARBA00023136"/>
    </source>
</evidence>
<feature type="transmembrane region" description="Helical" evidence="5">
    <location>
        <begin position="356"/>
        <end position="375"/>
    </location>
</feature>
<dbReference type="InterPro" id="IPR036259">
    <property type="entry name" value="MFS_trans_sf"/>
</dbReference>
<comment type="caution">
    <text evidence="6">The sequence shown here is derived from an EMBL/GenBank/DDBJ whole genome shotgun (WGS) entry which is preliminary data.</text>
</comment>
<dbReference type="OrthoDB" id="9810941at2"/>
<dbReference type="EMBL" id="QZCG01000010">
    <property type="protein sequence ID" value="RJE83669.1"/>
    <property type="molecule type" value="Genomic_DNA"/>
</dbReference>
<feature type="transmembrane region" description="Helical" evidence="5">
    <location>
        <begin position="324"/>
        <end position="344"/>
    </location>
</feature>
<dbReference type="CDD" id="cd17393">
    <property type="entry name" value="MFS_MosC_like"/>
    <property type="match status" value="1"/>
</dbReference>
<evidence type="ECO:0000256" key="2">
    <source>
        <dbReference type="ARBA" id="ARBA00022692"/>
    </source>
</evidence>
<comment type="subcellular location">
    <subcellularLocation>
        <location evidence="1">Membrane</location>
        <topology evidence="1">Multi-pass membrane protein</topology>
    </subcellularLocation>
</comment>
<keyword evidence="2 5" id="KW-0812">Transmembrane</keyword>
<name>A0A418SRX6_9RHOB</name>
<feature type="transmembrane region" description="Helical" evidence="5">
    <location>
        <begin position="50"/>
        <end position="71"/>
    </location>
</feature>
<feature type="transmembrane region" description="Helical" evidence="5">
    <location>
        <begin position="268"/>
        <end position="288"/>
    </location>
</feature>
<dbReference type="GO" id="GO:0016020">
    <property type="term" value="C:membrane"/>
    <property type="evidence" value="ECO:0007669"/>
    <property type="project" value="UniProtKB-SubCell"/>
</dbReference>
<proteinExistence type="predicted"/>
<protein>
    <submittedName>
        <fullName evidence="6">MFS transporter</fullName>
    </submittedName>
</protein>
<dbReference type="PANTHER" id="PTHR23514">
    <property type="entry name" value="BYPASS OF STOP CODON PROTEIN 6"/>
    <property type="match status" value="1"/>
</dbReference>
<dbReference type="Pfam" id="PF07690">
    <property type="entry name" value="MFS_1"/>
    <property type="match status" value="1"/>
</dbReference>
<dbReference type="GO" id="GO:0022857">
    <property type="term" value="F:transmembrane transporter activity"/>
    <property type="evidence" value="ECO:0007669"/>
    <property type="project" value="InterPro"/>
</dbReference>
<dbReference type="SUPFAM" id="SSF103473">
    <property type="entry name" value="MFS general substrate transporter"/>
    <property type="match status" value="1"/>
</dbReference>
<organism evidence="6 7">
    <name type="scientific">Paracoccus onubensis</name>
    <dbReference type="NCBI Taxonomy" id="1675788"/>
    <lineage>
        <taxon>Bacteria</taxon>
        <taxon>Pseudomonadati</taxon>
        <taxon>Pseudomonadota</taxon>
        <taxon>Alphaproteobacteria</taxon>
        <taxon>Rhodobacterales</taxon>
        <taxon>Paracoccaceae</taxon>
        <taxon>Paracoccus</taxon>
    </lineage>
</organism>
<dbReference type="RefSeq" id="WP_119750234.1">
    <property type="nucleotide sequence ID" value="NZ_QZCG01000010.1"/>
</dbReference>
<evidence type="ECO:0000256" key="3">
    <source>
        <dbReference type="ARBA" id="ARBA00022989"/>
    </source>
</evidence>
<sequence>MSVGINRAAGSVRTAVSALFFANGMMIGSWAPKLPVLMERLEISESTAGMVVLCLGLGSISLMPVFGAMTARHGSARAVKLSALLGVPTLLLMTLAPNLILVMIAVLLFGGFMGGMDVSMNANAVAVERIRRRAIMSSCHGFWSLGGVVGAGLGGVALSELGEASHAILATLAFCAVLAFALPRMLVDAPDEREARMPLRLPRSPLPYIIGIMALCCMIPEGAILDWGAVYLQREMGASLSLSGWAFAACAATMAVLRFLGDFLRQKLGAVTTLRISATIAIAGLGIAGMAQQPLVAIMGFGFAGLGIANLVPIMFSAAGNLPLLAPGVGLSVVTTMGYSGILLAPGSIGFLAESMSFSTIYLGLAALLLAPLLMSPLARTADFADDDSAAATT</sequence>